<dbReference type="Gene3D" id="3.30.160.60">
    <property type="entry name" value="Classic Zinc Finger"/>
    <property type="match status" value="1"/>
</dbReference>
<feature type="non-terminal residue" evidence="7">
    <location>
        <position position="1"/>
    </location>
</feature>
<name>A0A1B6IBZ3_9HEMI</name>
<gene>
    <name evidence="7" type="ORF">g.32378</name>
</gene>
<dbReference type="PROSITE" id="PS50157">
    <property type="entry name" value="ZINC_FINGER_C2H2_2"/>
    <property type="match status" value="1"/>
</dbReference>
<dbReference type="PANTHER" id="PTHR24409">
    <property type="entry name" value="ZINC FINGER PROTEIN 142"/>
    <property type="match status" value="1"/>
</dbReference>
<organism evidence="7">
    <name type="scientific">Homalodisca liturata</name>
    <dbReference type="NCBI Taxonomy" id="320908"/>
    <lineage>
        <taxon>Eukaryota</taxon>
        <taxon>Metazoa</taxon>
        <taxon>Ecdysozoa</taxon>
        <taxon>Arthropoda</taxon>
        <taxon>Hexapoda</taxon>
        <taxon>Insecta</taxon>
        <taxon>Pterygota</taxon>
        <taxon>Neoptera</taxon>
        <taxon>Paraneoptera</taxon>
        <taxon>Hemiptera</taxon>
        <taxon>Auchenorrhyncha</taxon>
        <taxon>Membracoidea</taxon>
        <taxon>Cicadellidae</taxon>
        <taxon>Cicadellinae</taxon>
        <taxon>Proconiini</taxon>
        <taxon>Homalodisca</taxon>
    </lineage>
</organism>
<sequence length="263" mass="29473">VQVPTLRNINSSIMPTVLAQVAPTNVAGMALNFCVPVNNQLILIGPNMCVNGINAGHSQSNTSYLPQALTQSTSKDNKNLNIKFDTFKPQQNTVDQFNKKPTEESLLSSNNDVENIISESSQLSDSSISKNATTSYCKVDSEKKETATSASLCRVCNVECGSIELLHKHLEREDLICRVCTAEFCNHKELETHFFSHKPYKCTVCQEVFFDKTSLFAHRKGSGSCSYLKQQCKMCNKQFSSQRSLNKHSLLYHVKRNKKYKCV</sequence>
<dbReference type="GO" id="GO:0000981">
    <property type="term" value="F:DNA-binding transcription factor activity, RNA polymerase II-specific"/>
    <property type="evidence" value="ECO:0007669"/>
    <property type="project" value="TreeGrafter"/>
</dbReference>
<keyword evidence="2" id="KW-0677">Repeat</keyword>
<dbReference type="PANTHER" id="PTHR24409:SF295">
    <property type="entry name" value="AZ2-RELATED"/>
    <property type="match status" value="1"/>
</dbReference>
<keyword evidence="1" id="KW-0479">Metal-binding</keyword>
<evidence type="ECO:0000313" key="7">
    <source>
        <dbReference type="EMBL" id="JAS84456.1"/>
    </source>
</evidence>
<proteinExistence type="predicted"/>
<dbReference type="GO" id="GO:0000977">
    <property type="term" value="F:RNA polymerase II transcription regulatory region sequence-specific DNA binding"/>
    <property type="evidence" value="ECO:0007669"/>
    <property type="project" value="TreeGrafter"/>
</dbReference>
<feature type="non-terminal residue" evidence="7">
    <location>
        <position position="263"/>
    </location>
</feature>
<reference evidence="7" key="1">
    <citation type="submission" date="2015-11" db="EMBL/GenBank/DDBJ databases">
        <title>De novo transcriptome assembly of four potential Pierce s Disease insect vectors from Arizona vineyards.</title>
        <authorList>
            <person name="Tassone E.E."/>
        </authorList>
    </citation>
    <scope>NUCLEOTIDE SEQUENCE</scope>
</reference>
<evidence type="ECO:0000256" key="3">
    <source>
        <dbReference type="ARBA" id="ARBA00022771"/>
    </source>
</evidence>
<evidence type="ECO:0000256" key="2">
    <source>
        <dbReference type="ARBA" id="ARBA00022737"/>
    </source>
</evidence>
<dbReference type="InterPro" id="IPR013087">
    <property type="entry name" value="Znf_C2H2_type"/>
</dbReference>
<evidence type="ECO:0000256" key="5">
    <source>
        <dbReference type="PROSITE-ProRule" id="PRU00042"/>
    </source>
</evidence>
<dbReference type="PROSITE" id="PS00028">
    <property type="entry name" value="ZINC_FINGER_C2H2_1"/>
    <property type="match status" value="1"/>
</dbReference>
<protein>
    <recommendedName>
        <fullName evidence="6">C2H2-type domain-containing protein</fullName>
    </recommendedName>
</protein>
<evidence type="ECO:0000256" key="1">
    <source>
        <dbReference type="ARBA" id="ARBA00022723"/>
    </source>
</evidence>
<accession>A0A1B6IBZ3</accession>
<dbReference type="InterPro" id="IPR036236">
    <property type="entry name" value="Znf_C2H2_sf"/>
</dbReference>
<dbReference type="GO" id="GO:0005634">
    <property type="term" value="C:nucleus"/>
    <property type="evidence" value="ECO:0007669"/>
    <property type="project" value="TreeGrafter"/>
</dbReference>
<dbReference type="GO" id="GO:0008270">
    <property type="term" value="F:zinc ion binding"/>
    <property type="evidence" value="ECO:0007669"/>
    <property type="project" value="UniProtKB-KW"/>
</dbReference>
<keyword evidence="4" id="KW-0862">Zinc</keyword>
<dbReference type="Pfam" id="PF00096">
    <property type="entry name" value="zf-C2H2"/>
    <property type="match status" value="2"/>
</dbReference>
<dbReference type="AlphaFoldDB" id="A0A1B6IBZ3"/>
<evidence type="ECO:0000256" key="4">
    <source>
        <dbReference type="ARBA" id="ARBA00022833"/>
    </source>
</evidence>
<keyword evidence="3 5" id="KW-0863">Zinc-finger</keyword>
<feature type="domain" description="C2H2-type" evidence="6">
    <location>
        <begin position="230"/>
        <end position="258"/>
    </location>
</feature>
<dbReference type="SUPFAM" id="SSF57667">
    <property type="entry name" value="beta-beta-alpha zinc fingers"/>
    <property type="match status" value="1"/>
</dbReference>
<dbReference type="EMBL" id="GECU01023250">
    <property type="protein sequence ID" value="JAS84456.1"/>
    <property type="molecule type" value="Transcribed_RNA"/>
</dbReference>
<evidence type="ECO:0000259" key="6">
    <source>
        <dbReference type="PROSITE" id="PS50157"/>
    </source>
</evidence>
<dbReference type="SMART" id="SM00355">
    <property type="entry name" value="ZnF_C2H2"/>
    <property type="match status" value="3"/>
</dbReference>